<dbReference type="Gene3D" id="1.10.1200.10">
    <property type="entry name" value="ACP-like"/>
    <property type="match status" value="1"/>
</dbReference>
<dbReference type="EMBL" id="CP042906">
    <property type="protein sequence ID" value="QEX17810.1"/>
    <property type="molecule type" value="Genomic_DNA"/>
</dbReference>
<dbReference type="InterPro" id="IPR009081">
    <property type="entry name" value="PP-bd_ACP"/>
</dbReference>
<evidence type="ECO:0000313" key="4">
    <source>
        <dbReference type="EMBL" id="QEX17810.1"/>
    </source>
</evidence>
<dbReference type="GO" id="GO:0000036">
    <property type="term" value="F:acyl carrier activity"/>
    <property type="evidence" value="ECO:0007669"/>
    <property type="project" value="TreeGrafter"/>
</dbReference>
<dbReference type="GO" id="GO:0005829">
    <property type="term" value="C:cytosol"/>
    <property type="evidence" value="ECO:0007669"/>
    <property type="project" value="TreeGrafter"/>
</dbReference>
<dbReference type="SUPFAM" id="SSF47336">
    <property type="entry name" value="ACP-like"/>
    <property type="match status" value="1"/>
</dbReference>
<keyword evidence="1" id="KW-0596">Phosphopantetheine</keyword>
<dbReference type="AlphaFoldDB" id="A0A5J6MP04"/>
<dbReference type="PANTHER" id="PTHR20863:SF76">
    <property type="entry name" value="CARRIER DOMAIN-CONTAINING PROTEIN"/>
    <property type="match status" value="1"/>
</dbReference>
<evidence type="ECO:0000256" key="2">
    <source>
        <dbReference type="ARBA" id="ARBA00022553"/>
    </source>
</evidence>
<dbReference type="InterPro" id="IPR036736">
    <property type="entry name" value="ACP-like_sf"/>
</dbReference>
<dbReference type="GO" id="GO:0016020">
    <property type="term" value="C:membrane"/>
    <property type="evidence" value="ECO:0007669"/>
    <property type="project" value="GOC"/>
</dbReference>
<dbReference type="PANTHER" id="PTHR20863">
    <property type="entry name" value="ACYL CARRIER PROTEIN"/>
    <property type="match status" value="1"/>
</dbReference>
<sequence>MISAIEEKVIEIVARESGLDRTRISGNSTLKDLDIPSLDFVQIMFAIEEEFKIYLPTNDPRAETGSVAGLVAEIERQIAAKTA</sequence>
<evidence type="ECO:0000256" key="1">
    <source>
        <dbReference type="ARBA" id="ARBA00022450"/>
    </source>
</evidence>
<dbReference type="GO" id="GO:0000035">
    <property type="term" value="F:acyl binding"/>
    <property type="evidence" value="ECO:0007669"/>
    <property type="project" value="TreeGrafter"/>
</dbReference>
<dbReference type="GO" id="GO:0009245">
    <property type="term" value="P:lipid A biosynthetic process"/>
    <property type="evidence" value="ECO:0007669"/>
    <property type="project" value="TreeGrafter"/>
</dbReference>
<dbReference type="Pfam" id="PF00550">
    <property type="entry name" value="PP-binding"/>
    <property type="match status" value="1"/>
</dbReference>
<dbReference type="RefSeq" id="WP_225308283.1">
    <property type="nucleotide sequence ID" value="NZ_CP042906.1"/>
</dbReference>
<proteinExistence type="predicted"/>
<reference evidence="4 5" key="1">
    <citation type="submission" date="2019-08" db="EMBL/GenBank/DDBJ databases">
        <title>Hyperibacter terrae gen. nov., sp. nov. and Hyperibacter viscosus sp. nov., two new members in the family Rhodospirillaceae isolated from the rhizosphere of Hypericum perforatum.</title>
        <authorList>
            <person name="Noviana Z."/>
        </authorList>
    </citation>
    <scope>NUCLEOTIDE SEQUENCE [LARGE SCALE GENOMIC DNA]</scope>
    <source>
        <strain evidence="4 5">R5913</strain>
    </source>
</reference>
<evidence type="ECO:0000259" key="3">
    <source>
        <dbReference type="PROSITE" id="PS50075"/>
    </source>
</evidence>
<gene>
    <name evidence="4" type="ORF">FRZ44_31130</name>
</gene>
<dbReference type="KEGG" id="htq:FRZ44_31130"/>
<dbReference type="Proteomes" id="UP000326202">
    <property type="component" value="Chromosome"/>
</dbReference>
<keyword evidence="2" id="KW-0597">Phosphoprotein</keyword>
<feature type="domain" description="Carrier" evidence="3">
    <location>
        <begin position="1"/>
        <end position="78"/>
    </location>
</feature>
<dbReference type="InterPro" id="IPR003231">
    <property type="entry name" value="ACP"/>
</dbReference>
<keyword evidence="5" id="KW-1185">Reference proteome</keyword>
<accession>A0A5J6MP04</accession>
<dbReference type="PROSITE" id="PS50075">
    <property type="entry name" value="CARRIER"/>
    <property type="match status" value="1"/>
</dbReference>
<evidence type="ECO:0000313" key="5">
    <source>
        <dbReference type="Proteomes" id="UP000326202"/>
    </source>
</evidence>
<name>A0A5J6MP04_9PROT</name>
<organism evidence="4 5">
    <name type="scientific">Hypericibacter terrae</name>
    <dbReference type="NCBI Taxonomy" id="2602015"/>
    <lineage>
        <taxon>Bacteria</taxon>
        <taxon>Pseudomonadati</taxon>
        <taxon>Pseudomonadota</taxon>
        <taxon>Alphaproteobacteria</taxon>
        <taxon>Rhodospirillales</taxon>
        <taxon>Dongiaceae</taxon>
        <taxon>Hypericibacter</taxon>
    </lineage>
</organism>
<protein>
    <recommendedName>
        <fullName evidence="3">Carrier domain-containing protein</fullName>
    </recommendedName>
</protein>